<reference evidence="3" key="1">
    <citation type="submission" date="2016-03" db="EMBL/GenBank/DDBJ databases">
        <authorList>
            <person name="Oger P.M."/>
        </authorList>
    </citation>
    <scope>NUCLEOTIDE SEQUENCE [LARGE SCALE GENOMIC DNA]</scope>
    <source>
        <strain evidence="3">OG-1</strain>
    </source>
</reference>
<dbReference type="Proteomes" id="UP000073604">
    <property type="component" value="Chromosome"/>
</dbReference>
<dbReference type="STRING" id="53952.A0127_10005"/>
<evidence type="ECO:0000313" key="2">
    <source>
        <dbReference type="EMBL" id="AMQ19471.1"/>
    </source>
</evidence>
<dbReference type="RefSeq" id="WP_062390780.1">
    <property type="nucleotide sequence ID" value="NZ_CP014750.1"/>
</dbReference>
<feature type="transmembrane region" description="Helical" evidence="1">
    <location>
        <begin position="17"/>
        <end position="34"/>
    </location>
</feature>
<accession>A0A142CXG9</accession>
<dbReference type="AlphaFoldDB" id="A0A142CXG9"/>
<protein>
    <submittedName>
        <fullName evidence="2">Uncharacterized protein</fullName>
    </submittedName>
</protein>
<evidence type="ECO:0000256" key="1">
    <source>
        <dbReference type="SAM" id="Phobius"/>
    </source>
</evidence>
<feature type="transmembrane region" description="Helical" evidence="1">
    <location>
        <begin position="74"/>
        <end position="95"/>
    </location>
</feature>
<dbReference type="OrthoDB" id="85889at2157"/>
<dbReference type="GeneID" id="27140883"/>
<evidence type="ECO:0000313" key="3">
    <source>
        <dbReference type="Proteomes" id="UP000073604"/>
    </source>
</evidence>
<feature type="transmembrane region" description="Helical" evidence="1">
    <location>
        <begin position="46"/>
        <end position="67"/>
    </location>
</feature>
<proteinExistence type="predicted"/>
<dbReference type="KEGG" id="tpep:A0127_10005"/>
<keyword evidence="1" id="KW-0812">Transmembrane</keyword>
<name>A0A142CXG9_9EURY</name>
<feature type="transmembrane region" description="Helical" evidence="1">
    <location>
        <begin position="107"/>
        <end position="128"/>
    </location>
</feature>
<sequence length="436" mass="48151">MTYGFGLDEERSLRLRIAEYLKALTALLILLWLFKGPLKLEAYNDYMVYAIIALIFAFEVLSVGKWLGVTISGVVFALAKGAFWTSLFLFFGKWLGLSETFTGGNAVITAGTAFAYAVVLSIAGLLLTKFDEKRLDWKVEKKAYEFNGASFGDVKLNGSGKAYPVKFGRKPVGWVIDGDLTVEADTPIGKVTRKLLSPVAVWTSEKIAVKKTSPDPGFVKRANELINPEGLYRDKNRGSVVDLGVVKVYEGNGFEYVKVPFVEVISTPAGEEVKIGPMRLRDGRVWKPRGEMLTIRELTNGFQLTRVGGRLTIQTEEYTIEVSGDRVTYRSGDETLSLGETVSLHSGDISVTVGRGRAKLRIEDVVISASDGTVRIRVGGKTHTIESREACDLVLRKAKEIVEEQGVEMVEGLGIDRTKLNARVRELIDELMKYLG</sequence>
<keyword evidence="3" id="KW-1185">Reference proteome</keyword>
<gene>
    <name evidence="2" type="ORF">A0127_10005</name>
</gene>
<dbReference type="EMBL" id="CP014750">
    <property type="protein sequence ID" value="AMQ19471.1"/>
    <property type="molecule type" value="Genomic_DNA"/>
</dbReference>
<organism evidence="2 3">
    <name type="scientific">Thermococcus peptonophilus</name>
    <dbReference type="NCBI Taxonomy" id="53952"/>
    <lineage>
        <taxon>Archaea</taxon>
        <taxon>Methanobacteriati</taxon>
        <taxon>Methanobacteriota</taxon>
        <taxon>Thermococci</taxon>
        <taxon>Thermococcales</taxon>
        <taxon>Thermococcaceae</taxon>
        <taxon>Thermococcus</taxon>
    </lineage>
</organism>
<keyword evidence="1" id="KW-0472">Membrane</keyword>
<keyword evidence="1" id="KW-1133">Transmembrane helix</keyword>